<accession>A0A5S9R5U1</accession>
<keyword evidence="3" id="KW-1185">Reference proteome</keyword>
<dbReference type="InterPro" id="IPR018774">
    <property type="entry name" value="Phage_Mu_GpT"/>
</dbReference>
<dbReference type="AlphaFoldDB" id="A0A5S9R5U1"/>
<evidence type="ECO:0000313" key="2">
    <source>
        <dbReference type="EMBL" id="CAA0129461.1"/>
    </source>
</evidence>
<dbReference type="RefSeq" id="WP_159602344.1">
    <property type="nucleotide sequence ID" value="NZ_CACSAS010000032.1"/>
</dbReference>
<protein>
    <recommendedName>
        <fullName evidence="1">Bacteriophage Mu GpT domain-containing protein</fullName>
    </recommendedName>
</protein>
<name>A0A5S9R5U1_9HYPH</name>
<proteinExistence type="predicted"/>
<sequence>MLLNTSSLTHLNRGFKTLFTAGLEGSETYWGRIATEVPSSTSVEDYPWLGAFPGMKKWVGDRVIKNLTQHGYSIANEDFEDTIGVPRPKIEDDTHGVFAPRFRAMGEAVGKFPDELVFQTVAAGFTSKCYDGQSFFDTDHPVIDPATGEEESVSNMQAGAGAPWFLLDTSKALKPFILQVRKKPEFIPQEDPANMHTFMKNEFLYGAYARYGTGYGFWQMAFGSKAELTKANFRAARTAMTSLKNDEGRPLAIKPNLMLVGPSNADRARDLILAERLENGATNTDRNLVEIYEVPWLI</sequence>
<dbReference type="Pfam" id="PF10124">
    <property type="entry name" value="Mu-like_gpT"/>
    <property type="match status" value="1"/>
</dbReference>
<dbReference type="EMBL" id="CACSAS010000032">
    <property type="protein sequence ID" value="CAA0129461.1"/>
    <property type="molecule type" value="Genomic_DNA"/>
</dbReference>
<feature type="domain" description="Bacteriophage Mu GpT" evidence="1">
    <location>
        <begin position="9"/>
        <end position="297"/>
    </location>
</feature>
<reference evidence="2 3" key="1">
    <citation type="submission" date="2019-12" db="EMBL/GenBank/DDBJ databases">
        <authorList>
            <person name="Reyes-Prieto M."/>
        </authorList>
    </citation>
    <scope>NUCLEOTIDE SEQUENCE [LARGE SCALE GENOMIC DNA]</scope>
    <source>
        <strain evidence="2">HF14-78462</strain>
    </source>
</reference>
<evidence type="ECO:0000313" key="3">
    <source>
        <dbReference type="Proteomes" id="UP000433050"/>
    </source>
</evidence>
<organism evidence="2 3">
    <name type="scientific">Starkeya nomas</name>
    <dbReference type="NCBI Taxonomy" id="2666134"/>
    <lineage>
        <taxon>Bacteria</taxon>
        <taxon>Pseudomonadati</taxon>
        <taxon>Pseudomonadota</taxon>
        <taxon>Alphaproteobacteria</taxon>
        <taxon>Hyphomicrobiales</taxon>
        <taxon>Xanthobacteraceae</taxon>
        <taxon>Starkeya</taxon>
    </lineage>
</organism>
<gene>
    <name evidence="2" type="ORF">STARVERO_04510</name>
</gene>
<dbReference type="Proteomes" id="UP000433050">
    <property type="component" value="Unassembled WGS sequence"/>
</dbReference>
<evidence type="ECO:0000259" key="1">
    <source>
        <dbReference type="Pfam" id="PF10124"/>
    </source>
</evidence>